<dbReference type="InterPro" id="IPR044672">
    <property type="entry name" value="MOCS2A"/>
</dbReference>
<dbReference type="InterPro" id="IPR012675">
    <property type="entry name" value="Beta-grasp_dom_sf"/>
</dbReference>
<comment type="similarity">
    <text evidence="2">Belongs to the MoaD family.</text>
</comment>
<dbReference type="EMBL" id="RCCJ01000001">
    <property type="protein sequence ID" value="RLJ70481.1"/>
    <property type="molecule type" value="Genomic_DNA"/>
</dbReference>
<evidence type="ECO:0000256" key="1">
    <source>
        <dbReference type="ARBA" id="ARBA00022741"/>
    </source>
</evidence>
<dbReference type="RefSeq" id="WP_121010182.1">
    <property type="nucleotide sequence ID" value="NZ_RCCJ01000001.1"/>
</dbReference>
<dbReference type="PANTHER" id="PTHR33359">
    <property type="entry name" value="MOLYBDOPTERIN SYNTHASE SULFUR CARRIER SUBUNIT"/>
    <property type="match status" value="1"/>
</dbReference>
<dbReference type="InterPro" id="IPR003749">
    <property type="entry name" value="ThiS/MoaD-like"/>
</dbReference>
<dbReference type="Proteomes" id="UP000267841">
    <property type="component" value="Unassembled WGS sequence"/>
</dbReference>
<dbReference type="UniPathway" id="UPA00344"/>
<dbReference type="AlphaFoldDB" id="A0A497XQC5"/>
<dbReference type="GO" id="GO:0000166">
    <property type="term" value="F:nucleotide binding"/>
    <property type="evidence" value="ECO:0007669"/>
    <property type="project" value="UniProtKB-KW"/>
</dbReference>
<sequence length="78" mass="8933">MPRVIYFSVLKEKLGISEEELDFRGSVAKLREVLKERHPEAAEIIDRVKFAVNEEYVSEDYRIEGDERIAIIPPVSGG</sequence>
<accession>A0A497XQC5</accession>
<reference evidence="4 5" key="1">
    <citation type="submission" date="2018-10" db="EMBL/GenBank/DDBJ databases">
        <title>Genomic Encyclopedia of Archaeal and Bacterial Type Strains, Phase II (KMG-II): from individual species to whole genera.</title>
        <authorList>
            <person name="Goeker M."/>
        </authorList>
    </citation>
    <scope>NUCLEOTIDE SEQUENCE [LARGE SCALE GENOMIC DNA]</scope>
    <source>
        <strain evidence="4 5">DSM 16510</strain>
    </source>
</reference>
<evidence type="ECO:0000313" key="5">
    <source>
        <dbReference type="Proteomes" id="UP000267841"/>
    </source>
</evidence>
<name>A0A497XQC5_9AQUI</name>
<dbReference type="Pfam" id="PF02597">
    <property type="entry name" value="ThiS"/>
    <property type="match status" value="1"/>
</dbReference>
<gene>
    <name evidence="4" type="ORF">BCF55_0756</name>
</gene>
<dbReference type="GO" id="GO:0006777">
    <property type="term" value="P:Mo-molybdopterin cofactor biosynthetic process"/>
    <property type="evidence" value="ECO:0007669"/>
    <property type="project" value="InterPro"/>
</dbReference>
<keyword evidence="1" id="KW-0547">Nucleotide-binding</keyword>
<dbReference type="InterPro" id="IPR016155">
    <property type="entry name" value="Mopterin_synth/thiamin_S_b"/>
</dbReference>
<dbReference type="GO" id="GO:1990133">
    <property type="term" value="C:molybdopterin adenylyltransferase complex"/>
    <property type="evidence" value="ECO:0007669"/>
    <property type="project" value="TreeGrafter"/>
</dbReference>
<organism evidence="4 5">
    <name type="scientific">Hydrogenivirga caldilitoris</name>
    <dbReference type="NCBI Taxonomy" id="246264"/>
    <lineage>
        <taxon>Bacteria</taxon>
        <taxon>Pseudomonadati</taxon>
        <taxon>Aquificota</taxon>
        <taxon>Aquificia</taxon>
        <taxon>Aquificales</taxon>
        <taxon>Aquificaceae</taxon>
        <taxon>Hydrogenivirga</taxon>
    </lineage>
</organism>
<dbReference type="OrthoDB" id="9801945at2"/>
<dbReference type="NCBIfam" id="TIGR01682">
    <property type="entry name" value="moaD"/>
    <property type="match status" value="1"/>
</dbReference>
<dbReference type="SUPFAM" id="SSF54285">
    <property type="entry name" value="MoaD/ThiS"/>
    <property type="match status" value="1"/>
</dbReference>
<dbReference type="PANTHER" id="PTHR33359:SF1">
    <property type="entry name" value="MOLYBDOPTERIN SYNTHASE SULFUR CARRIER SUBUNIT"/>
    <property type="match status" value="1"/>
</dbReference>
<proteinExistence type="inferred from homology"/>
<evidence type="ECO:0000256" key="3">
    <source>
        <dbReference type="ARBA" id="ARBA00024247"/>
    </source>
</evidence>
<comment type="caution">
    <text evidence="4">The sequence shown here is derived from an EMBL/GenBank/DDBJ whole genome shotgun (WGS) entry which is preliminary data.</text>
</comment>
<evidence type="ECO:0000313" key="4">
    <source>
        <dbReference type="EMBL" id="RLJ70481.1"/>
    </source>
</evidence>
<protein>
    <recommendedName>
        <fullName evidence="3">Molybdopterin synthase sulfur carrier subunit</fullName>
    </recommendedName>
</protein>
<keyword evidence="5" id="KW-1185">Reference proteome</keyword>
<dbReference type="Gene3D" id="3.10.20.30">
    <property type="match status" value="1"/>
</dbReference>
<dbReference type="CDD" id="cd00754">
    <property type="entry name" value="Ubl_MoaD"/>
    <property type="match status" value="1"/>
</dbReference>
<evidence type="ECO:0000256" key="2">
    <source>
        <dbReference type="ARBA" id="ARBA00024200"/>
    </source>
</evidence>